<name>A0AC60R1J7_IXOPE</name>
<organism evidence="1 2">
    <name type="scientific">Ixodes persulcatus</name>
    <name type="common">Taiga tick</name>
    <dbReference type="NCBI Taxonomy" id="34615"/>
    <lineage>
        <taxon>Eukaryota</taxon>
        <taxon>Metazoa</taxon>
        <taxon>Ecdysozoa</taxon>
        <taxon>Arthropoda</taxon>
        <taxon>Chelicerata</taxon>
        <taxon>Arachnida</taxon>
        <taxon>Acari</taxon>
        <taxon>Parasitiformes</taxon>
        <taxon>Ixodida</taxon>
        <taxon>Ixodoidea</taxon>
        <taxon>Ixodidae</taxon>
        <taxon>Ixodinae</taxon>
        <taxon>Ixodes</taxon>
    </lineage>
</organism>
<keyword evidence="2" id="KW-1185">Reference proteome</keyword>
<gene>
    <name evidence="1" type="ORF">HPB47_018860</name>
</gene>
<reference evidence="1 2" key="1">
    <citation type="journal article" date="2020" name="Cell">
        <title>Large-Scale Comparative Analyses of Tick Genomes Elucidate Their Genetic Diversity and Vector Capacities.</title>
        <authorList>
            <consortium name="Tick Genome and Microbiome Consortium (TIGMIC)"/>
            <person name="Jia N."/>
            <person name="Wang J."/>
            <person name="Shi W."/>
            <person name="Du L."/>
            <person name="Sun Y."/>
            <person name="Zhan W."/>
            <person name="Jiang J.F."/>
            <person name="Wang Q."/>
            <person name="Zhang B."/>
            <person name="Ji P."/>
            <person name="Bell-Sakyi L."/>
            <person name="Cui X.M."/>
            <person name="Yuan T.T."/>
            <person name="Jiang B.G."/>
            <person name="Yang W.F."/>
            <person name="Lam T.T."/>
            <person name="Chang Q.C."/>
            <person name="Ding S.J."/>
            <person name="Wang X.J."/>
            <person name="Zhu J.G."/>
            <person name="Ruan X.D."/>
            <person name="Zhao L."/>
            <person name="Wei J.T."/>
            <person name="Ye R.Z."/>
            <person name="Que T.C."/>
            <person name="Du C.H."/>
            <person name="Zhou Y.H."/>
            <person name="Cheng J.X."/>
            <person name="Dai P.F."/>
            <person name="Guo W.B."/>
            <person name="Han X.H."/>
            <person name="Huang E.J."/>
            <person name="Li L.F."/>
            <person name="Wei W."/>
            <person name="Gao Y.C."/>
            <person name="Liu J.Z."/>
            <person name="Shao H.Z."/>
            <person name="Wang X."/>
            <person name="Wang C.C."/>
            <person name="Yang T.C."/>
            <person name="Huo Q.B."/>
            <person name="Li W."/>
            <person name="Chen H.Y."/>
            <person name="Chen S.E."/>
            <person name="Zhou L.G."/>
            <person name="Ni X.B."/>
            <person name="Tian J.H."/>
            <person name="Sheng Y."/>
            <person name="Liu T."/>
            <person name="Pan Y.S."/>
            <person name="Xia L.Y."/>
            <person name="Li J."/>
            <person name="Zhao F."/>
            <person name="Cao W.C."/>
        </authorList>
    </citation>
    <scope>NUCLEOTIDE SEQUENCE [LARGE SCALE GENOMIC DNA]</scope>
    <source>
        <strain evidence="1">Iper-2018</strain>
    </source>
</reference>
<evidence type="ECO:0000313" key="1">
    <source>
        <dbReference type="EMBL" id="KAG0445699.1"/>
    </source>
</evidence>
<dbReference type="EMBL" id="JABSTQ010000081">
    <property type="protein sequence ID" value="KAG0445699.1"/>
    <property type="molecule type" value="Genomic_DNA"/>
</dbReference>
<proteinExistence type="predicted"/>
<accession>A0AC60R1J7</accession>
<comment type="caution">
    <text evidence="1">The sequence shown here is derived from an EMBL/GenBank/DDBJ whole genome shotgun (WGS) entry which is preliminary data.</text>
</comment>
<sequence length="455" mass="51023">MFHADQNPNAAAATEDMFCEAREATLSYLIAVLVLLLVFLCFVLGFCAYQTRQGARRQRKRRRKTCRRHHACHYCKSEEGRNSRSSACLRLGGEDGSPVSLLVRRGSTSSAGWASPFHPRFNSPASSSSSSLQPSVLGTELLHPEPATRAISSMAGRPLKTVNRIIQAYRDDERRIQDAPHPRRPRATTAGEDHHIVAVISMDPFQSARHLKEALDLDVSEMMIRRWLAEAGFRSRMSAQKHLLTETNKAQRGRIMVNVWGALSKDALGPLFRIEGSLTSQIYCEVIDYAMLPYVLDGPFLYGAFTFQQDLPPVHTSGMVRRLLEESCAAMARRLLHRATADELWCFVLEEWEKLQNERNFVSALFSSLPFGMRAVVDAGRNRRVTLATVHGPETSDQSRVSSLEWDNFHTCVATPGELLFPDLCSTTRQDTEGRGGSSESCTTVVLLDTREHWL</sequence>
<evidence type="ECO:0000313" key="2">
    <source>
        <dbReference type="Proteomes" id="UP000805193"/>
    </source>
</evidence>
<protein>
    <submittedName>
        <fullName evidence="1">Uncharacterized protein</fullName>
    </submittedName>
</protein>
<dbReference type="Proteomes" id="UP000805193">
    <property type="component" value="Unassembled WGS sequence"/>
</dbReference>